<protein>
    <recommendedName>
        <fullName evidence="4">Pentatricopeptide repeat-containing protein</fullName>
    </recommendedName>
</protein>
<comment type="caution">
    <text evidence="2">The sequence shown here is derived from an EMBL/GenBank/DDBJ whole genome shotgun (WGS) entry which is preliminary data.</text>
</comment>
<dbReference type="SUPFAM" id="SSF48452">
    <property type="entry name" value="TPR-like"/>
    <property type="match status" value="1"/>
</dbReference>
<keyword evidence="1" id="KW-0677">Repeat</keyword>
<reference evidence="2 3" key="1">
    <citation type="journal article" date="2024" name="Plant J.">
        <title>Genome sequences and population genomics reveal climatic adaptation and genomic divergence between two closely related sweetgum species.</title>
        <authorList>
            <person name="Xu W.Q."/>
            <person name="Ren C.Q."/>
            <person name="Zhang X.Y."/>
            <person name="Comes H.P."/>
            <person name="Liu X.H."/>
            <person name="Li Y.G."/>
            <person name="Kettle C.J."/>
            <person name="Jalonen R."/>
            <person name="Gaisberger H."/>
            <person name="Ma Y.Z."/>
            <person name="Qiu Y.X."/>
        </authorList>
    </citation>
    <scope>NUCLEOTIDE SEQUENCE [LARGE SCALE GENOMIC DNA]</scope>
    <source>
        <strain evidence="2">Hangzhou</strain>
    </source>
</reference>
<organism evidence="2 3">
    <name type="scientific">Liquidambar formosana</name>
    <name type="common">Formosan gum</name>
    <dbReference type="NCBI Taxonomy" id="63359"/>
    <lineage>
        <taxon>Eukaryota</taxon>
        <taxon>Viridiplantae</taxon>
        <taxon>Streptophyta</taxon>
        <taxon>Embryophyta</taxon>
        <taxon>Tracheophyta</taxon>
        <taxon>Spermatophyta</taxon>
        <taxon>Magnoliopsida</taxon>
        <taxon>eudicotyledons</taxon>
        <taxon>Gunneridae</taxon>
        <taxon>Pentapetalae</taxon>
        <taxon>Saxifragales</taxon>
        <taxon>Altingiaceae</taxon>
        <taxon>Liquidambar</taxon>
    </lineage>
</organism>
<gene>
    <name evidence="2" type="ORF">L1049_008529</name>
</gene>
<dbReference type="PANTHER" id="PTHR47926">
    <property type="entry name" value="PENTATRICOPEPTIDE REPEAT-CONTAINING PROTEIN"/>
    <property type="match status" value="1"/>
</dbReference>
<dbReference type="Gene3D" id="1.25.40.10">
    <property type="entry name" value="Tetratricopeptide repeat domain"/>
    <property type="match status" value="1"/>
</dbReference>
<name>A0AAP0S9T0_LIQFO</name>
<evidence type="ECO:0000256" key="1">
    <source>
        <dbReference type="ARBA" id="ARBA00022737"/>
    </source>
</evidence>
<accession>A0AAP0S9T0</accession>
<keyword evidence="3" id="KW-1185">Reference proteome</keyword>
<proteinExistence type="predicted"/>
<dbReference type="InterPro" id="IPR011990">
    <property type="entry name" value="TPR-like_helical_dom_sf"/>
</dbReference>
<evidence type="ECO:0000313" key="2">
    <source>
        <dbReference type="EMBL" id="KAK9290360.1"/>
    </source>
</evidence>
<dbReference type="Pfam" id="PF01535">
    <property type="entry name" value="PPR"/>
    <property type="match status" value="1"/>
</dbReference>
<dbReference type="InterPro" id="IPR002885">
    <property type="entry name" value="PPR_rpt"/>
</dbReference>
<dbReference type="GO" id="GO:0009451">
    <property type="term" value="P:RNA modification"/>
    <property type="evidence" value="ECO:0007669"/>
    <property type="project" value="InterPro"/>
</dbReference>
<dbReference type="InterPro" id="IPR046960">
    <property type="entry name" value="PPR_At4g14850-like_plant"/>
</dbReference>
<dbReference type="PANTHER" id="PTHR47926:SF503">
    <property type="entry name" value="PENTATRICOPEPTIDE REPEAT-CONTAINING PROTEIN"/>
    <property type="match status" value="1"/>
</dbReference>
<dbReference type="InterPro" id="IPR046848">
    <property type="entry name" value="E_motif"/>
</dbReference>
<sequence>MADLLGRAGRLKEARELIESMPVEPDGAVWGALLGACKIHKNVELAEIAFERVIELEPTNIGYYVLLSNIYLEAKNLEGVLRVRVMMRERKLKKEPGCSYVEYRGRIHLFFAGNRSHPLAGRNI</sequence>
<dbReference type="EMBL" id="JBBPBK010000002">
    <property type="protein sequence ID" value="KAK9290360.1"/>
    <property type="molecule type" value="Genomic_DNA"/>
</dbReference>
<evidence type="ECO:0000313" key="3">
    <source>
        <dbReference type="Proteomes" id="UP001415857"/>
    </source>
</evidence>
<dbReference type="Proteomes" id="UP001415857">
    <property type="component" value="Unassembled WGS sequence"/>
</dbReference>
<dbReference type="GO" id="GO:0003723">
    <property type="term" value="F:RNA binding"/>
    <property type="evidence" value="ECO:0007669"/>
    <property type="project" value="InterPro"/>
</dbReference>
<dbReference type="Pfam" id="PF20431">
    <property type="entry name" value="E_motif"/>
    <property type="match status" value="1"/>
</dbReference>
<evidence type="ECO:0008006" key="4">
    <source>
        <dbReference type="Google" id="ProtNLM"/>
    </source>
</evidence>
<dbReference type="AlphaFoldDB" id="A0AAP0S9T0"/>